<dbReference type="InterPro" id="IPR002059">
    <property type="entry name" value="CSP_DNA-bd"/>
</dbReference>
<proteinExistence type="predicted"/>
<dbReference type="EMBL" id="JBEDUW010000002">
    <property type="protein sequence ID" value="KAK9945756.1"/>
    <property type="molecule type" value="Genomic_DNA"/>
</dbReference>
<dbReference type="SUPFAM" id="SSF50249">
    <property type="entry name" value="Nucleic acid-binding proteins"/>
    <property type="match status" value="1"/>
</dbReference>
<evidence type="ECO:0000313" key="3">
    <source>
        <dbReference type="Proteomes" id="UP001457282"/>
    </source>
</evidence>
<protein>
    <recommendedName>
        <fullName evidence="1">CSD domain-containing protein</fullName>
    </recommendedName>
</protein>
<organism evidence="2 3">
    <name type="scientific">Rubus argutus</name>
    <name type="common">Southern blackberry</name>
    <dbReference type="NCBI Taxonomy" id="59490"/>
    <lineage>
        <taxon>Eukaryota</taxon>
        <taxon>Viridiplantae</taxon>
        <taxon>Streptophyta</taxon>
        <taxon>Embryophyta</taxon>
        <taxon>Tracheophyta</taxon>
        <taxon>Spermatophyta</taxon>
        <taxon>Magnoliopsida</taxon>
        <taxon>eudicotyledons</taxon>
        <taxon>Gunneridae</taxon>
        <taxon>Pentapetalae</taxon>
        <taxon>rosids</taxon>
        <taxon>fabids</taxon>
        <taxon>Rosales</taxon>
        <taxon>Rosaceae</taxon>
        <taxon>Rosoideae</taxon>
        <taxon>Rosoideae incertae sedis</taxon>
        <taxon>Rubus</taxon>
    </lineage>
</organism>
<dbReference type="SMART" id="SM00357">
    <property type="entry name" value="CSP"/>
    <property type="match status" value="1"/>
</dbReference>
<dbReference type="Proteomes" id="UP001457282">
    <property type="component" value="Unassembled WGS sequence"/>
</dbReference>
<sequence length="206" mass="21250">MAAETTRSTGTVKWFSAQKGFGFIAPEDGGQDLFVHQTSILSDGFRTLSEGQAVDFLVEFGEDGRTKAIDVVNLTRSRRPAASTEDVATAAGGAEVEVVTGGWAEGPENIVYPEAAGGVTVTAAVAVMVAEAGSATIAAELGIWRGTVTREEAAVGDLAAVVEVEVEAMVAVAVAVVVVVITVVRKGIWQGNALIMITSKNLGSVR</sequence>
<dbReference type="InterPro" id="IPR019844">
    <property type="entry name" value="CSD_CS"/>
</dbReference>
<evidence type="ECO:0000313" key="2">
    <source>
        <dbReference type="EMBL" id="KAK9945756.1"/>
    </source>
</evidence>
<dbReference type="Pfam" id="PF00313">
    <property type="entry name" value="CSD"/>
    <property type="match status" value="1"/>
</dbReference>
<dbReference type="PANTHER" id="PTHR46565">
    <property type="entry name" value="COLD SHOCK DOMAIN PROTEIN 2"/>
    <property type="match status" value="1"/>
</dbReference>
<dbReference type="GO" id="GO:0003676">
    <property type="term" value="F:nucleic acid binding"/>
    <property type="evidence" value="ECO:0007669"/>
    <property type="project" value="InterPro"/>
</dbReference>
<dbReference type="Gene3D" id="2.40.50.140">
    <property type="entry name" value="Nucleic acid-binding proteins"/>
    <property type="match status" value="1"/>
</dbReference>
<name>A0AAW1YAH7_RUBAR</name>
<accession>A0AAW1YAH7</accession>
<keyword evidence="3" id="KW-1185">Reference proteome</keyword>
<dbReference type="CDD" id="cd04458">
    <property type="entry name" value="CSP_CDS"/>
    <property type="match status" value="1"/>
</dbReference>
<dbReference type="AlphaFoldDB" id="A0AAW1YAH7"/>
<comment type="caution">
    <text evidence="2">The sequence shown here is derived from an EMBL/GenBank/DDBJ whole genome shotgun (WGS) entry which is preliminary data.</text>
</comment>
<dbReference type="PANTHER" id="PTHR46565:SF5">
    <property type="entry name" value="COLD SHOCK PROTEIN 2-LIKE"/>
    <property type="match status" value="1"/>
</dbReference>
<feature type="domain" description="CSD" evidence="1">
    <location>
        <begin position="7"/>
        <end position="73"/>
    </location>
</feature>
<dbReference type="PROSITE" id="PS51857">
    <property type="entry name" value="CSD_2"/>
    <property type="match status" value="1"/>
</dbReference>
<dbReference type="InterPro" id="IPR011129">
    <property type="entry name" value="CSD"/>
</dbReference>
<dbReference type="PROSITE" id="PS00352">
    <property type="entry name" value="CSD_1"/>
    <property type="match status" value="1"/>
</dbReference>
<reference evidence="2 3" key="1">
    <citation type="journal article" date="2023" name="G3 (Bethesda)">
        <title>A chromosome-length genome assembly and annotation of blackberry (Rubus argutus, cv. 'Hillquist').</title>
        <authorList>
            <person name="Bruna T."/>
            <person name="Aryal R."/>
            <person name="Dudchenko O."/>
            <person name="Sargent D.J."/>
            <person name="Mead D."/>
            <person name="Buti M."/>
            <person name="Cavallini A."/>
            <person name="Hytonen T."/>
            <person name="Andres J."/>
            <person name="Pham M."/>
            <person name="Weisz D."/>
            <person name="Mascagni F."/>
            <person name="Usai G."/>
            <person name="Natali L."/>
            <person name="Bassil N."/>
            <person name="Fernandez G.E."/>
            <person name="Lomsadze A."/>
            <person name="Armour M."/>
            <person name="Olukolu B."/>
            <person name="Poorten T."/>
            <person name="Britton C."/>
            <person name="Davik J."/>
            <person name="Ashrafi H."/>
            <person name="Aiden E.L."/>
            <person name="Borodovsky M."/>
            <person name="Worthington M."/>
        </authorList>
    </citation>
    <scope>NUCLEOTIDE SEQUENCE [LARGE SCALE GENOMIC DNA]</scope>
    <source>
        <strain evidence="2">PI 553951</strain>
    </source>
</reference>
<dbReference type="PRINTS" id="PR00050">
    <property type="entry name" value="COLDSHOCK"/>
</dbReference>
<dbReference type="InterPro" id="IPR012340">
    <property type="entry name" value="NA-bd_OB-fold"/>
</dbReference>
<evidence type="ECO:0000259" key="1">
    <source>
        <dbReference type="PROSITE" id="PS51857"/>
    </source>
</evidence>
<gene>
    <name evidence="2" type="ORF">M0R45_011255</name>
</gene>